<dbReference type="SUPFAM" id="SSF50978">
    <property type="entry name" value="WD40 repeat-like"/>
    <property type="match status" value="1"/>
</dbReference>
<evidence type="ECO:0000313" key="4">
    <source>
        <dbReference type="Proteomes" id="UP000193411"/>
    </source>
</evidence>
<gene>
    <name evidence="3" type="ORF">BCR44DRAFT_1522195</name>
</gene>
<dbReference type="InterPro" id="IPR015943">
    <property type="entry name" value="WD40/YVTN_repeat-like_dom_sf"/>
</dbReference>
<dbReference type="SMART" id="SM00320">
    <property type="entry name" value="WD40"/>
    <property type="match status" value="3"/>
</dbReference>
<feature type="repeat" description="WD" evidence="1">
    <location>
        <begin position="271"/>
        <end position="312"/>
    </location>
</feature>
<dbReference type="GO" id="GO:0044458">
    <property type="term" value="P:motile cilium assembly"/>
    <property type="evidence" value="ECO:0007669"/>
    <property type="project" value="TreeGrafter"/>
</dbReference>
<organism evidence="3 4">
    <name type="scientific">Catenaria anguillulae PL171</name>
    <dbReference type="NCBI Taxonomy" id="765915"/>
    <lineage>
        <taxon>Eukaryota</taxon>
        <taxon>Fungi</taxon>
        <taxon>Fungi incertae sedis</taxon>
        <taxon>Blastocladiomycota</taxon>
        <taxon>Blastocladiomycetes</taxon>
        <taxon>Blastocladiales</taxon>
        <taxon>Catenariaceae</taxon>
        <taxon>Catenaria</taxon>
    </lineage>
</organism>
<dbReference type="Proteomes" id="UP000193411">
    <property type="component" value="Unassembled WGS sequence"/>
</dbReference>
<keyword evidence="1" id="KW-0853">WD repeat</keyword>
<evidence type="ECO:0000313" key="3">
    <source>
        <dbReference type="EMBL" id="ORZ38082.1"/>
    </source>
</evidence>
<dbReference type="AlphaFoldDB" id="A0A1Y2HY76"/>
<dbReference type="GO" id="GO:0036064">
    <property type="term" value="C:ciliary basal body"/>
    <property type="evidence" value="ECO:0007669"/>
    <property type="project" value="TreeGrafter"/>
</dbReference>
<feature type="repeat" description="WD" evidence="1">
    <location>
        <begin position="169"/>
        <end position="210"/>
    </location>
</feature>
<dbReference type="Gene3D" id="2.130.10.10">
    <property type="entry name" value="YVTN repeat-like/Quinoprotein amine dehydrogenase"/>
    <property type="match status" value="1"/>
</dbReference>
<dbReference type="PANTHER" id="PTHR44499:SF1">
    <property type="entry name" value="JOUBERIN"/>
    <property type="match status" value="1"/>
</dbReference>
<feature type="region of interest" description="Disordered" evidence="2">
    <location>
        <begin position="343"/>
        <end position="369"/>
    </location>
</feature>
<keyword evidence="4" id="KW-1185">Reference proteome</keyword>
<protein>
    <submittedName>
        <fullName evidence="3">WD40-repeat-containing domain protein</fullName>
    </submittedName>
</protein>
<dbReference type="EMBL" id="MCFL01000010">
    <property type="protein sequence ID" value="ORZ38082.1"/>
    <property type="molecule type" value="Genomic_DNA"/>
</dbReference>
<feature type="compositionally biased region" description="Polar residues" evidence="2">
    <location>
        <begin position="353"/>
        <end position="365"/>
    </location>
</feature>
<dbReference type="STRING" id="765915.A0A1Y2HY76"/>
<evidence type="ECO:0000256" key="1">
    <source>
        <dbReference type="PROSITE-ProRule" id="PRU00221"/>
    </source>
</evidence>
<accession>A0A1Y2HY76</accession>
<comment type="caution">
    <text evidence="3">The sequence shown here is derived from an EMBL/GenBank/DDBJ whole genome shotgun (WGS) entry which is preliminary data.</text>
</comment>
<dbReference type="PANTHER" id="PTHR44499">
    <property type="entry name" value="JOUBERIN"/>
    <property type="match status" value="1"/>
</dbReference>
<reference evidence="3 4" key="1">
    <citation type="submission" date="2016-07" db="EMBL/GenBank/DDBJ databases">
        <title>Pervasive Adenine N6-methylation of Active Genes in Fungi.</title>
        <authorList>
            <consortium name="DOE Joint Genome Institute"/>
            <person name="Mondo S.J."/>
            <person name="Dannebaum R.O."/>
            <person name="Kuo R.C."/>
            <person name="Labutti K."/>
            <person name="Haridas S."/>
            <person name="Kuo A."/>
            <person name="Salamov A."/>
            <person name="Ahrendt S.R."/>
            <person name="Lipzen A."/>
            <person name="Sullivan W."/>
            <person name="Andreopoulos W.B."/>
            <person name="Clum A."/>
            <person name="Lindquist E."/>
            <person name="Daum C."/>
            <person name="Ramamoorthy G.K."/>
            <person name="Gryganskyi A."/>
            <person name="Culley D."/>
            <person name="Magnuson J.K."/>
            <person name="James T.Y."/>
            <person name="O'Malley M.A."/>
            <person name="Stajich J.E."/>
            <person name="Spatafora J.W."/>
            <person name="Visel A."/>
            <person name="Grigoriev I.V."/>
        </authorList>
    </citation>
    <scope>NUCLEOTIDE SEQUENCE [LARGE SCALE GENOMIC DNA]</scope>
    <source>
        <strain evidence="3 4">PL171</strain>
    </source>
</reference>
<dbReference type="Pfam" id="PF00400">
    <property type="entry name" value="WD40"/>
    <property type="match status" value="2"/>
</dbReference>
<dbReference type="PROSITE" id="PS50082">
    <property type="entry name" value="WD_REPEATS_2"/>
    <property type="match status" value="2"/>
</dbReference>
<name>A0A1Y2HY76_9FUNG</name>
<dbReference type="InterPro" id="IPR036322">
    <property type="entry name" value="WD40_repeat_dom_sf"/>
</dbReference>
<dbReference type="PROSITE" id="PS50294">
    <property type="entry name" value="WD_REPEATS_REGION"/>
    <property type="match status" value="1"/>
</dbReference>
<evidence type="ECO:0000256" key="2">
    <source>
        <dbReference type="SAM" id="MobiDB-lite"/>
    </source>
</evidence>
<proteinExistence type="predicted"/>
<sequence length="387" mass="41224">MDRTISLTRKPAPAQTTVTDRRPKSIFEIEASRQTYEELLASCTNSNLLTFRSSLGISGGTSFSQLTKGSVINLTAPACAPIHRDPLLPCKLPTHVNPSPQLPVGLGCTCAVFSPYGRYLAVAFQEVSTSSNASAAGRHAIRLYPLDTEAKSGSKLDLSKSEVDQVVELVGHNEPVRDMVWSPDSTELYAISSDGTIMSWNFVHESPIRAVASHSSPFTSLALRPLGDDSSEEGEYSQTRTLLIGCSDGQLRRYQVSGNPLHRTIRSIERVTLHRAPILAITWDPEGRRIVTGDSSGTAAAWTFTASNAGKAGGTPITPMTRSPASAVAQTNRMFSSFSIASDSSGQGGGLTASGSISKSPSTFAPNAESIGQPRLDCIKIIPNVMV</sequence>
<dbReference type="InterPro" id="IPR001680">
    <property type="entry name" value="WD40_rpt"/>
</dbReference>
<dbReference type="OrthoDB" id="2096344at2759"/>
<dbReference type="InterPro" id="IPR052803">
    <property type="entry name" value="Cilium-Associated_Jouberin"/>
</dbReference>